<organism evidence="2 3">
    <name type="scientific">Xylaria flabelliformis</name>
    <dbReference type="NCBI Taxonomy" id="2512241"/>
    <lineage>
        <taxon>Eukaryota</taxon>
        <taxon>Fungi</taxon>
        <taxon>Dikarya</taxon>
        <taxon>Ascomycota</taxon>
        <taxon>Pezizomycotina</taxon>
        <taxon>Sordariomycetes</taxon>
        <taxon>Xylariomycetidae</taxon>
        <taxon>Xylariales</taxon>
        <taxon>Xylariaceae</taxon>
        <taxon>Xylaria</taxon>
    </lineage>
</organism>
<comment type="caution">
    <text evidence="2">The sequence shown here is derived from an EMBL/GenBank/DDBJ whole genome shotgun (WGS) entry which is preliminary data.</text>
</comment>
<feature type="chain" id="PRO_5022168463" evidence="1">
    <location>
        <begin position="19"/>
        <end position="146"/>
    </location>
</feature>
<evidence type="ECO:0000313" key="3">
    <source>
        <dbReference type="Proteomes" id="UP000319160"/>
    </source>
</evidence>
<evidence type="ECO:0000313" key="2">
    <source>
        <dbReference type="EMBL" id="TRX88708.1"/>
    </source>
</evidence>
<sequence>MYLLTILPFILFPVANLSQLPNFWLAYMKLDCYDPDYRHQAGGVFTTPSGDPSWACDDATYNSDIWENRDDVSGDKVGMRCDPSNDVGFPLYRDPLEVVEFNTGKFWAGHQTIYSDRDYGLYDLDGRKTAQCHDALQANVYLTTPL</sequence>
<proteinExistence type="predicted"/>
<accession>A0A553HL80</accession>
<keyword evidence="3" id="KW-1185">Reference proteome</keyword>
<keyword evidence="1" id="KW-0732">Signal</keyword>
<dbReference type="AlphaFoldDB" id="A0A553HL80"/>
<gene>
    <name evidence="2" type="ORF">FHL15_010380</name>
</gene>
<dbReference type="OrthoDB" id="3770142at2759"/>
<feature type="signal peptide" evidence="1">
    <location>
        <begin position="1"/>
        <end position="18"/>
    </location>
</feature>
<name>A0A553HL80_9PEZI</name>
<protein>
    <submittedName>
        <fullName evidence="2">Uncharacterized protein</fullName>
    </submittedName>
</protein>
<dbReference type="Proteomes" id="UP000319160">
    <property type="component" value="Unassembled WGS sequence"/>
</dbReference>
<evidence type="ECO:0000256" key="1">
    <source>
        <dbReference type="SAM" id="SignalP"/>
    </source>
</evidence>
<reference evidence="3" key="1">
    <citation type="submission" date="2019-06" db="EMBL/GenBank/DDBJ databases">
        <title>Draft genome sequence of the griseofulvin-producing fungus Xylaria cubensis strain G536.</title>
        <authorList>
            <person name="Mead M.E."/>
            <person name="Raja H.A."/>
            <person name="Steenwyk J.L."/>
            <person name="Knowles S.L."/>
            <person name="Oberlies N.H."/>
            <person name="Rokas A."/>
        </authorList>
    </citation>
    <scope>NUCLEOTIDE SEQUENCE [LARGE SCALE GENOMIC DNA]</scope>
    <source>
        <strain evidence="3">G536</strain>
    </source>
</reference>
<dbReference type="EMBL" id="VFLP01000081">
    <property type="protein sequence ID" value="TRX88708.1"/>
    <property type="molecule type" value="Genomic_DNA"/>
</dbReference>